<proteinExistence type="predicted"/>
<gene>
    <name evidence="3" type="ORF">CM83_5004</name>
    <name evidence="2" type="ORF">CM83_5006</name>
</gene>
<dbReference type="EMBL" id="GBRD01006027">
    <property type="protein sequence ID" value="JAG59794.1"/>
    <property type="molecule type" value="Transcribed_RNA"/>
</dbReference>
<protein>
    <submittedName>
        <fullName evidence="2">Uncharacterized protein</fullName>
    </submittedName>
</protein>
<evidence type="ECO:0000313" key="3">
    <source>
        <dbReference type="EMBL" id="JAG01281.1"/>
    </source>
</evidence>
<feature type="region of interest" description="Disordered" evidence="1">
    <location>
        <begin position="71"/>
        <end position="143"/>
    </location>
</feature>
<dbReference type="AlphaFoldDB" id="A0A0A9W0C5"/>
<organism evidence="2">
    <name type="scientific">Lygus hesperus</name>
    <name type="common">Western plant bug</name>
    <dbReference type="NCBI Taxonomy" id="30085"/>
    <lineage>
        <taxon>Eukaryota</taxon>
        <taxon>Metazoa</taxon>
        <taxon>Ecdysozoa</taxon>
        <taxon>Arthropoda</taxon>
        <taxon>Hexapoda</taxon>
        <taxon>Insecta</taxon>
        <taxon>Pterygota</taxon>
        <taxon>Neoptera</taxon>
        <taxon>Paraneoptera</taxon>
        <taxon>Hemiptera</taxon>
        <taxon>Heteroptera</taxon>
        <taxon>Panheteroptera</taxon>
        <taxon>Cimicomorpha</taxon>
        <taxon>Miridae</taxon>
        <taxon>Mirini</taxon>
        <taxon>Lygus</taxon>
    </lineage>
</organism>
<accession>A0A0A9W0C5</accession>
<evidence type="ECO:0000313" key="4">
    <source>
        <dbReference type="EMBL" id="JAG59794.1"/>
    </source>
</evidence>
<evidence type="ECO:0000256" key="1">
    <source>
        <dbReference type="SAM" id="MobiDB-lite"/>
    </source>
</evidence>
<evidence type="ECO:0000313" key="2">
    <source>
        <dbReference type="EMBL" id="JAG01279.1"/>
    </source>
</evidence>
<feature type="compositionally biased region" description="Polar residues" evidence="1">
    <location>
        <begin position="134"/>
        <end position="143"/>
    </location>
</feature>
<sequence length="143" mass="16622">MWNQGGRSTGTGRPRARRNRISGSITRVWAWTRKHVFRNRGMVHIEFTTRVPSTLSDESFSSWDDPVVVRQSTTSEGHHPLPERREVTPRKRFQDRKLDHDHIVRVTKALHDEMKKNTQEKRIHAPEPHLPSDASKTTALKDS</sequence>
<reference evidence="4" key="3">
    <citation type="submission" date="2014-09" db="EMBL/GenBank/DDBJ databases">
        <authorList>
            <person name="Magalhaes I.L.F."/>
            <person name="Oliveira U."/>
            <person name="Santos F.R."/>
            <person name="Vidigal T.H.D.A."/>
            <person name="Brescovit A.D."/>
            <person name="Santos A.J."/>
        </authorList>
    </citation>
    <scope>NUCLEOTIDE SEQUENCE</scope>
</reference>
<feature type="compositionally biased region" description="Basic and acidic residues" evidence="1">
    <location>
        <begin position="95"/>
        <end position="127"/>
    </location>
</feature>
<name>A0A0A9W0C5_LYGHE</name>
<dbReference type="EMBL" id="GBHO01042323">
    <property type="protein sequence ID" value="JAG01281.1"/>
    <property type="molecule type" value="Transcribed_RNA"/>
</dbReference>
<reference evidence="2" key="2">
    <citation type="submission" date="2014-07" db="EMBL/GenBank/DDBJ databases">
        <authorList>
            <person name="Hull J."/>
        </authorList>
    </citation>
    <scope>NUCLEOTIDE SEQUENCE</scope>
</reference>
<dbReference type="EMBL" id="GBHO01042325">
    <property type="protein sequence ID" value="JAG01279.1"/>
    <property type="molecule type" value="Transcribed_RNA"/>
</dbReference>
<reference evidence="2" key="1">
    <citation type="journal article" date="2014" name="PLoS ONE">
        <title>Transcriptome-Based Identification of ABC Transporters in the Western Tarnished Plant Bug Lygus hesperus.</title>
        <authorList>
            <person name="Hull J.J."/>
            <person name="Chaney K."/>
            <person name="Geib S.M."/>
            <person name="Fabrick J.A."/>
            <person name="Brent C.S."/>
            <person name="Walsh D."/>
            <person name="Lavine L.C."/>
        </authorList>
    </citation>
    <scope>NUCLEOTIDE SEQUENCE</scope>
</reference>
<feature type="compositionally biased region" description="Basic and acidic residues" evidence="1">
    <location>
        <begin position="76"/>
        <end position="89"/>
    </location>
</feature>
<dbReference type="EMBL" id="GBRD01000297">
    <property type="protein sequence ID" value="JAG65524.1"/>
    <property type="molecule type" value="Transcribed_RNA"/>
</dbReference>